<keyword evidence="1" id="KW-0812">Transmembrane</keyword>
<accession>A0A4U5M5L3</accession>
<protein>
    <recommendedName>
        <fullName evidence="3 4">EGF-like domain-containing protein</fullName>
    </recommendedName>
</protein>
<dbReference type="EMBL" id="AZBU02000009">
    <property type="protein sequence ID" value="TKR64134.1"/>
    <property type="molecule type" value="Genomic_DNA"/>
</dbReference>
<evidence type="ECO:0000259" key="3">
    <source>
        <dbReference type="PROSITE" id="PS00022"/>
    </source>
</evidence>
<dbReference type="STRING" id="34508.A0A4U5M5L3"/>
<sequence>MMGKGAFAVACCLVLLCSFAESSERRSTKARCYNGVFKEGECVCRQDYVGTYCELKMHCEGFDRSKHGYCRSCETGWTSRYCELIDCGENGFRVSSTRCRCNPPYSGQFCTEQTTKNVYLYYNRLMYSWGPVGCIIVVPLCLFMYCCRRDSERRQKRRIIEAIAHSRKTTIIMSTNSRSNSSEASCVSDEDFLLRK</sequence>
<dbReference type="PROSITE" id="PS01186">
    <property type="entry name" value="EGF_2"/>
    <property type="match status" value="1"/>
</dbReference>
<evidence type="ECO:0000313" key="5">
    <source>
        <dbReference type="EMBL" id="TKR64134.1"/>
    </source>
</evidence>
<feature type="transmembrane region" description="Helical" evidence="1">
    <location>
        <begin position="126"/>
        <end position="147"/>
    </location>
</feature>
<dbReference type="PROSITE" id="PS00022">
    <property type="entry name" value="EGF_1"/>
    <property type="match status" value="2"/>
</dbReference>
<evidence type="ECO:0000313" key="6">
    <source>
        <dbReference type="Proteomes" id="UP000298663"/>
    </source>
</evidence>
<keyword evidence="1" id="KW-0472">Membrane</keyword>
<dbReference type="Proteomes" id="UP000298663">
    <property type="component" value="Unassembled WGS sequence"/>
</dbReference>
<feature type="signal peptide" evidence="2">
    <location>
        <begin position="1"/>
        <end position="22"/>
    </location>
</feature>
<gene>
    <name evidence="5" type="ORF">L596_024717</name>
</gene>
<keyword evidence="6" id="KW-1185">Reference proteome</keyword>
<organism evidence="5 6">
    <name type="scientific">Steinernema carpocapsae</name>
    <name type="common">Entomopathogenic nematode</name>
    <dbReference type="NCBI Taxonomy" id="34508"/>
    <lineage>
        <taxon>Eukaryota</taxon>
        <taxon>Metazoa</taxon>
        <taxon>Ecdysozoa</taxon>
        <taxon>Nematoda</taxon>
        <taxon>Chromadorea</taxon>
        <taxon>Rhabditida</taxon>
        <taxon>Tylenchina</taxon>
        <taxon>Panagrolaimomorpha</taxon>
        <taxon>Strongyloidoidea</taxon>
        <taxon>Steinernematidae</taxon>
        <taxon>Steinernema</taxon>
    </lineage>
</organism>
<proteinExistence type="predicted"/>
<reference evidence="5 6" key="1">
    <citation type="journal article" date="2015" name="Genome Biol.">
        <title>Comparative genomics of Steinernema reveals deeply conserved gene regulatory networks.</title>
        <authorList>
            <person name="Dillman A.R."/>
            <person name="Macchietto M."/>
            <person name="Porter C.F."/>
            <person name="Rogers A."/>
            <person name="Williams B."/>
            <person name="Antoshechkin I."/>
            <person name="Lee M.M."/>
            <person name="Goodwin Z."/>
            <person name="Lu X."/>
            <person name="Lewis E.E."/>
            <person name="Goodrich-Blair H."/>
            <person name="Stock S.P."/>
            <person name="Adams B.J."/>
            <person name="Sternberg P.W."/>
            <person name="Mortazavi A."/>
        </authorList>
    </citation>
    <scope>NUCLEOTIDE SEQUENCE [LARGE SCALE GENOMIC DNA]</scope>
    <source>
        <strain evidence="5 6">ALL</strain>
    </source>
</reference>
<feature type="domain" description="EGF-like" evidence="3 4">
    <location>
        <begin position="99"/>
        <end position="110"/>
    </location>
</feature>
<name>A0A4U5M5L3_STECR</name>
<evidence type="ECO:0000256" key="1">
    <source>
        <dbReference type="SAM" id="Phobius"/>
    </source>
</evidence>
<reference evidence="5 6" key="2">
    <citation type="journal article" date="2019" name="G3 (Bethesda)">
        <title>Hybrid Assembly of the Genome of the Entomopathogenic Nematode Steinernema carpocapsae Identifies the X-Chromosome.</title>
        <authorList>
            <person name="Serra L."/>
            <person name="Macchietto M."/>
            <person name="Macias-Munoz A."/>
            <person name="McGill C.J."/>
            <person name="Rodriguez I.M."/>
            <person name="Rodriguez B."/>
            <person name="Murad R."/>
            <person name="Mortazavi A."/>
        </authorList>
    </citation>
    <scope>NUCLEOTIDE SEQUENCE [LARGE SCALE GENOMIC DNA]</scope>
    <source>
        <strain evidence="5 6">ALL</strain>
    </source>
</reference>
<feature type="chain" id="PRO_5020973391" description="EGF-like domain-containing protein" evidence="2">
    <location>
        <begin position="23"/>
        <end position="196"/>
    </location>
</feature>
<keyword evidence="1" id="KW-1133">Transmembrane helix</keyword>
<evidence type="ECO:0000256" key="2">
    <source>
        <dbReference type="SAM" id="SignalP"/>
    </source>
</evidence>
<dbReference type="InterPro" id="IPR000742">
    <property type="entry name" value="EGF"/>
</dbReference>
<dbReference type="OrthoDB" id="283575at2759"/>
<feature type="domain" description="EGF-like" evidence="3">
    <location>
        <begin position="42"/>
        <end position="53"/>
    </location>
</feature>
<keyword evidence="2" id="KW-0732">Signal</keyword>
<evidence type="ECO:0000259" key="4">
    <source>
        <dbReference type="PROSITE" id="PS01186"/>
    </source>
</evidence>
<dbReference type="AlphaFoldDB" id="A0A4U5M5L3"/>
<comment type="caution">
    <text evidence="5">The sequence shown here is derived from an EMBL/GenBank/DDBJ whole genome shotgun (WGS) entry which is preliminary data.</text>
</comment>